<reference evidence="2" key="1">
    <citation type="submission" date="2020-02" db="EMBL/GenBank/DDBJ databases">
        <authorList>
            <person name="Meier V. D."/>
        </authorList>
    </citation>
    <scope>NUCLEOTIDE SEQUENCE</scope>
    <source>
        <strain evidence="2">AVDCRST_MAG69</strain>
    </source>
</reference>
<name>A0A6J4RQV9_9ACTN</name>
<protein>
    <submittedName>
        <fullName evidence="2">Uncharacterized protein</fullName>
    </submittedName>
</protein>
<dbReference type="AlphaFoldDB" id="A0A6J4RQV9"/>
<proteinExistence type="predicted"/>
<feature type="non-terminal residue" evidence="2">
    <location>
        <position position="51"/>
    </location>
</feature>
<evidence type="ECO:0000256" key="1">
    <source>
        <dbReference type="SAM" id="MobiDB-lite"/>
    </source>
</evidence>
<feature type="non-terminal residue" evidence="2">
    <location>
        <position position="1"/>
    </location>
</feature>
<dbReference type="EMBL" id="CADCVP010000038">
    <property type="protein sequence ID" value="CAA9473887.1"/>
    <property type="molecule type" value="Genomic_DNA"/>
</dbReference>
<feature type="region of interest" description="Disordered" evidence="1">
    <location>
        <begin position="1"/>
        <end position="23"/>
    </location>
</feature>
<feature type="region of interest" description="Disordered" evidence="1">
    <location>
        <begin position="32"/>
        <end position="51"/>
    </location>
</feature>
<gene>
    <name evidence="2" type="ORF">AVDCRST_MAG69-282</name>
</gene>
<sequence>AVVGRRPAGRRRPPWSAPDASRASLLRGIGRRGRRFGGVPAGRMYEPAGGL</sequence>
<organism evidence="2">
    <name type="scientific">uncultured Solirubrobacteraceae bacterium</name>
    <dbReference type="NCBI Taxonomy" id="1162706"/>
    <lineage>
        <taxon>Bacteria</taxon>
        <taxon>Bacillati</taxon>
        <taxon>Actinomycetota</taxon>
        <taxon>Thermoleophilia</taxon>
        <taxon>Solirubrobacterales</taxon>
        <taxon>Solirubrobacteraceae</taxon>
        <taxon>environmental samples</taxon>
    </lineage>
</organism>
<accession>A0A6J4RQV9</accession>
<evidence type="ECO:0000313" key="2">
    <source>
        <dbReference type="EMBL" id="CAA9473887.1"/>
    </source>
</evidence>